<reference evidence="2" key="1">
    <citation type="submission" date="2023-05" db="EMBL/GenBank/DDBJ databases">
        <title>Draft genome of Pseudofrankia sp. BMG5.37.</title>
        <authorList>
            <person name="Gtari M."/>
            <person name="Ghodhbane F."/>
            <person name="Sbissi I."/>
        </authorList>
    </citation>
    <scope>NUCLEOTIDE SEQUENCE [LARGE SCALE GENOMIC DNA]</scope>
    <source>
        <strain evidence="2">BMG 814</strain>
    </source>
</reference>
<name>A0ABT9IGB3_9ACTN</name>
<dbReference type="PANTHER" id="PTHR20854">
    <property type="entry name" value="INOSITOL MONOPHOSPHATASE"/>
    <property type="match status" value="1"/>
</dbReference>
<keyword evidence="2" id="KW-1185">Reference proteome</keyword>
<dbReference type="EMBL" id="JASNFN010000027">
    <property type="protein sequence ID" value="MDP5184603.1"/>
    <property type="molecule type" value="Genomic_DNA"/>
</dbReference>
<proteinExistence type="predicted"/>
<comment type="caution">
    <text evidence="1">The sequence shown here is derived from an EMBL/GenBank/DDBJ whole genome shotgun (WGS) entry which is preliminary data.</text>
</comment>
<dbReference type="Gene3D" id="3.30.540.10">
    <property type="entry name" value="Fructose-1,6-Bisphosphatase, subunit A, domain 1"/>
    <property type="match status" value="1"/>
</dbReference>
<dbReference type="PRINTS" id="PR00377">
    <property type="entry name" value="IMPHPHTASES"/>
</dbReference>
<evidence type="ECO:0000313" key="2">
    <source>
        <dbReference type="Proteomes" id="UP001233673"/>
    </source>
</evidence>
<dbReference type="RefSeq" id="WP_306001161.1">
    <property type="nucleotide sequence ID" value="NZ_JASNFN010000027.1"/>
</dbReference>
<dbReference type="PANTHER" id="PTHR20854:SF4">
    <property type="entry name" value="INOSITOL-1-MONOPHOSPHATASE-RELATED"/>
    <property type="match status" value="1"/>
</dbReference>
<dbReference type="Gene3D" id="3.40.190.80">
    <property type="match status" value="1"/>
</dbReference>
<protein>
    <submittedName>
        <fullName evidence="1">Inositol monophosphatase family protein</fullName>
    </submittedName>
</protein>
<dbReference type="InterPro" id="IPR000760">
    <property type="entry name" value="Inositol_monophosphatase-like"/>
</dbReference>
<dbReference type="SUPFAM" id="SSF56655">
    <property type="entry name" value="Carbohydrate phosphatase"/>
    <property type="match status" value="1"/>
</dbReference>
<dbReference type="CDD" id="cd01637">
    <property type="entry name" value="IMPase_like"/>
    <property type="match status" value="1"/>
</dbReference>
<sequence>MADPGLRTATSPDLPAAAEALGLSPAALAPALLDPWARVLVGEEGQVVLVRRQWTDEATAAAVVVRRAGVPLDHPVVLAAAAEWGCDRVRHLATGRCVDVPAPPADAPLPLRFAHLAALAATRVETAVALAHGTGEARTKRDGSPALAADDAAHDAAVEVLGALGVPVLSEESRDTVVAAGRPWVVLDPLDGTGNFAAGLPPWAFSAALVHEGRPVAGLVADLSSGRRWAAVEGHGAVRDGVPVRTRTGGTVVVPSGPRGAAVAVPATARRVRITGCTAVDLCLVADGAAAAWHDLDRGGTHVHDVAGGLAVLLAAGGAVLTERGEPLRLVPDTGALIRFVAAADEAAARELLAAMR</sequence>
<accession>A0ABT9IGB3</accession>
<dbReference type="Pfam" id="PF00459">
    <property type="entry name" value="Inositol_P"/>
    <property type="match status" value="1"/>
</dbReference>
<organism evidence="1 2">
    <name type="scientific">Blastococcus carthaginiensis</name>
    <dbReference type="NCBI Taxonomy" id="3050034"/>
    <lineage>
        <taxon>Bacteria</taxon>
        <taxon>Bacillati</taxon>
        <taxon>Actinomycetota</taxon>
        <taxon>Actinomycetes</taxon>
        <taxon>Geodermatophilales</taxon>
        <taxon>Geodermatophilaceae</taxon>
        <taxon>Blastococcus</taxon>
    </lineage>
</organism>
<gene>
    <name evidence="1" type="ORF">QOZ88_18355</name>
</gene>
<evidence type="ECO:0000313" key="1">
    <source>
        <dbReference type="EMBL" id="MDP5184603.1"/>
    </source>
</evidence>
<dbReference type="Proteomes" id="UP001233673">
    <property type="component" value="Unassembled WGS sequence"/>
</dbReference>